<name>J3N1W6_ORYBR</name>
<dbReference type="Gramene" id="OB10G15140.1">
    <property type="protein sequence ID" value="OB10G15140.1"/>
    <property type="gene ID" value="OB10G15140"/>
</dbReference>
<evidence type="ECO:0008006" key="4">
    <source>
        <dbReference type="Google" id="ProtNLM"/>
    </source>
</evidence>
<feature type="signal peptide" evidence="1">
    <location>
        <begin position="1"/>
        <end position="23"/>
    </location>
</feature>
<reference evidence="2" key="1">
    <citation type="journal article" date="2013" name="Nat. Commun.">
        <title>Whole-genome sequencing of Oryza brachyantha reveals mechanisms underlying Oryza genome evolution.</title>
        <authorList>
            <person name="Chen J."/>
            <person name="Huang Q."/>
            <person name="Gao D."/>
            <person name="Wang J."/>
            <person name="Lang Y."/>
            <person name="Liu T."/>
            <person name="Li B."/>
            <person name="Bai Z."/>
            <person name="Luis Goicoechea J."/>
            <person name="Liang C."/>
            <person name="Chen C."/>
            <person name="Zhang W."/>
            <person name="Sun S."/>
            <person name="Liao Y."/>
            <person name="Zhang X."/>
            <person name="Yang L."/>
            <person name="Song C."/>
            <person name="Wang M."/>
            <person name="Shi J."/>
            <person name="Liu G."/>
            <person name="Liu J."/>
            <person name="Zhou H."/>
            <person name="Zhou W."/>
            <person name="Yu Q."/>
            <person name="An N."/>
            <person name="Chen Y."/>
            <person name="Cai Q."/>
            <person name="Wang B."/>
            <person name="Liu B."/>
            <person name="Min J."/>
            <person name="Huang Y."/>
            <person name="Wu H."/>
            <person name="Li Z."/>
            <person name="Zhang Y."/>
            <person name="Yin Y."/>
            <person name="Song W."/>
            <person name="Jiang J."/>
            <person name="Jackson S.A."/>
            <person name="Wing R.A."/>
            <person name="Wang J."/>
            <person name="Chen M."/>
        </authorList>
    </citation>
    <scope>NUCLEOTIDE SEQUENCE [LARGE SCALE GENOMIC DNA]</scope>
    <source>
        <strain evidence="2">cv. IRGC 101232</strain>
    </source>
</reference>
<evidence type="ECO:0000313" key="3">
    <source>
        <dbReference type="Proteomes" id="UP000006038"/>
    </source>
</evidence>
<dbReference type="AlphaFoldDB" id="J3N1W6"/>
<accession>J3N1W6</accession>
<proteinExistence type="predicted"/>
<protein>
    <recommendedName>
        <fullName evidence="4">Knottin scorpion toxin-like domain-containing protein</fullName>
    </recommendedName>
</protein>
<reference evidence="2" key="2">
    <citation type="submission" date="2013-04" db="UniProtKB">
        <authorList>
            <consortium name="EnsemblPlants"/>
        </authorList>
    </citation>
    <scope>IDENTIFICATION</scope>
</reference>
<keyword evidence="3" id="KW-1185">Reference proteome</keyword>
<dbReference type="EnsemblPlants" id="OB10G15140.1">
    <property type="protein sequence ID" value="OB10G15140.1"/>
    <property type="gene ID" value="OB10G15140"/>
</dbReference>
<feature type="chain" id="PRO_5003775489" description="Knottin scorpion toxin-like domain-containing protein" evidence="1">
    <location>
        <begin position="24"/>
        <end position="75"/>
    </location>
</feature>
<dbReference type="HOGENOM" id="CLU_170639_0_0_1"/>
<organism evidence="2">
    <name type="scientific">Oryza brachyantha</name>
    <name type="common">malo sina</name>
    <dbReference type="NCBI Taxonomy" id="4533"/>
    <lineage>
        <taxon>Eukaryota</taxon>
        <taxon>Viridiplantae</taxon>
        <taxon>Streptophyta</taxon>
        <taxon>Embryophyta</taxon>
        <taxon>Tracheophyta</taxon>
        <taxon>Spermatophyta</taxon>
        <taxon>Magnoliopsida</taxon>
        <taxon>Liliopsida</taxon>
        <taxon>Poales</taxon>
        <taxon>Poaceae</taxon>
        <taxon>BOP clade</taxon>
        <taxon>Oryzoideae</taxon>
        <taxon>Oryzeae</taxon>
        <taxon>Oryzinae</taxon>
        <taxon>Oryza</taxon>
    </lineage>
</organism>
<sequence length="75" mass="8408">MDARSLNLGFLLVLVLQLSPSMAEECIEDVGWILGCSKGTCKFNCWIEGLTKKAKVRDVWCSDMHNCHCLICSDK</sequence>
<dbReference type="OMA" id="NCHCLIC"/>
<dbReference type="Proteomes" id="UP000006038">
    <property type="component" value="Chromosome 10"/>
</dbReference>
<evidence type="ECO:0000256" key="1">
    <source>
        <dbReference type="SAM" id="SignalP"/>
    </source>
</evidence>
<keyword evidence="1" id="KW-0732">Signal</keyword>
<evidence type="ECO:0000313" key="2">
    <source>
        <dbReference type="EnsemblPlants" id="OB10G15140.1"/>
    </source>
</evidence>